<dbReference type="OrthoDB" id="9783139at2"/>
<dbReference type="InterPro" id="IPR029016">
    <property type="entry name" value="GAF-like_dom_sf"/>
</dbReference>
<feature type="domain" description="Heat-inducible transcription repressor HrcA C-terminal" evidence="7">
    <location>
        <begin position="104"/>
        <end position="322"/>
    </location>
</feature>
<evidence type="ECO:0000256" key="2">
    <source>
        <dbReference type="ARBA" id="ARBA00023015"/>
    </source>
</evidence>
<dbReference type="SUPFAM" id="SSF55781">
    <property type="entry name" value="GAF domain-like"/>
    <property type="match status" value="1"/>
</dbReference>
<evidence type="ECO:0000259" key="7">
    <source>
        <dbReference type="Pfam" id="PF01628"/>
    </source>
</evidence>
<dbReference type="InterPro" id="IPR002571">
    <property type="entry name" value="HrcA"/>
</dbReference>
<evidence type="ECO:0000313" key="11">
    <source>
        <dbReference type="Proteomes" id="UP000037269"/>
    </source>
</evidence>
<comment type="function">
    <text evidence="5 6">Negative regulator of class I heat shock genes (grpE-dnaK-dnaJ and groELS operons). Prevents heat-shock induction of these operons.</text>
</comment>
<dbReference type="EMBL" id="LGUG01000004">
    <property type="protein sequence ID" value="KON95378.1"/>
    <property type="molecule type" value="Genomic_DNA"/>
</dbReference>
<dbReference type="Proteomes" id="UP000037269">
    <property type="component" value="Unassembled WGS sequence"/>
</dbReference>
<protein>
    <recommendedName>
        <fullName evidence="6">Heat-inducible transcription repressor HrcA</fullName>
    </recommendedName>
</protein>
<keyword evidence="3 6" id="KW-0346">Stress response</keyword>
<dbReference type="PANTHER" id="PTHR34824:SF1">
    <property type="entry name" value="HEAT-INDUCIBLE TRANSCRIPTION REPRESSOR HRCA"/>
    <property type="match status" value="1"/>
</dbReference>
<keyword evidence="11" id="KW-1185">Reference proteome</keyword>
<dbReference type="Pfam" id="PF03444">
    <property type="entry name" value="WHD_HrcA"/>
    <property type="match status" value="1"/>
</dbReference>
<evidence type="ECO:0000256" key="5">
    <source>
        <dbReference type="ARBA" id="ARBA00055319"/>
    </source>
</evidence>
<evidence type="ECO:0000313" key="9">
    <source>
        <dbReference type="EMBL" id="KON95378.1"/>
    </source>
</evidence>
<dbReference type="PANTHER" id="PTHR34824">
    <property type="entry name" value="HEAT-INDUCIBLE TRANSCRIPTION REPRESSOR HRCA"/>
    <property type="match status" value="1"/>
</dbReference>
<dbReference type="SUPFAM" id="SSF46785">
    <property type="entry name" value="Winged helix' DNA-binding domain"/>
    <property type="match status" value="1"/>
</dbReference>
<evidence type="ECO:0000256" key="6">
    <source>
        <dbReference type="HAMAP-Rule" id="MF_00081"/>
    </source>
</evidence>
<dbReference type="AlphaFoldDB" id="A0A0D1XSQ0"/>
<dbReference type="NCBIfam" id="TIGR00331">
    <property type="entry name" value="hrcA"/>
    <property type="match status" value="1"/>
</dbReference>
<dbReference type="InterPro" id="IPR023120">
    <property type="entry name" value="WHTH_transcript_rep_HrcA_IDD"/>
</dbReference>
<accession>A0A0D1XSQ0</accession>
<name>A0A0D1XSQ0_ANEMI</name>
<reference evidence="9 11" key="1">
    <citation type="submission" date="2015-07" db="EMBL/GenBank/DDBJ databases">
        <title>Fjat-14205 dsm 2895.</title>
        <authorList>
            <person name="Liu B."/>
            <person name="Wang J."/>
            <person name="Zhu Y."/>
            <person name="Liu G."/>
            <person name="Chen Q."/>
            <person name="Chen Z."/>
            <person name="Lan J."/>
            <person name="Che J."/>
            <person name="Ge C."/>
            <person name="Shi H."/>
            <person name="Pan Z."/>
            <person name="Liu X."/>
        </authorList>
    </citation>
    <scope>NUCLEOTIDE SEQUENCE [LARGE SCALE GENOMIC DNA]</scope>
    <source>
        <strain evidence="9 11">DSM 2895</strain>
    </source>
</reference>
<keyword evidence="1 6" id="KW-0678">Repressor</keyword>
<evidence type="ECO:0000313" key="10">
    <source>
        <dbReference type="EMBL" id="SDI67952.1"/>
    </source>
</evidence>
<dbReference type="PATRIC" id="fig|47500.12.peg.5318"/>
<dbReference type="STRING" id="47500.AF333_07655"/>
<dbReference type="Proteomes" id="UP000182836">
    <property type="component" value="Unassembled WGS sequence"/>
</dbReference>
<comment type="similarity">
    <text evidence="6">Belongs to the HrcA family.</text>
</comment>
<evidence type="ECO:0000256" key="4">
    <source>
        <dbReference type="ARBA" id="ARBA00023163"/>
    </source>
</evidence>
<dbReference type="InterPro" id="IPR005104">
    <property type="entry name" value="WHTH_HrcA_DNA-bd"/>
</dbReference>
<evidence type="ECO:0000313" key="12">
    <source>
        <dbReference type="Proteomes" id="UP000182836"/>
    </source>
</evidence>
<dbReference type="RefSeq" id="WP_043065567.1">
    <property type="nucleotide sequence ID" value="NZ_BJOA01000021.1"/>
</dbReference>
<gene>
    <name evidence="6" type="primary">hrcA</name>
    <name evidence="9" type="ORF">AF333_07655</name>
    <name evidence="10" type="ORF">SAMN04487909_106138</name>
</gene>
<evidence type="ECO:0000256" key="1">
    <source>
        <dbReference type="ARBA" id="ARBA00022491"/>
    </source>
</evidence>
<dbReference type="Gene3D" id="3.30.450.40">
    <property type="match status" value="1"/>
</dbReference>
<dbReference type="GeneID" id="42305070"/>
<evidence type="ECO:0000259" key="8">
    <source>
        <dbReference type="Pfam" id="PF03444"/>
    </source>
</evidence>
<dbReference type="PIRSF" id="PIRSF005485">
    <property type="entry name" value="HrcA"/>
    <property type="match status" value="1"/>
</dbReference>
<dbReference type="GO" id="GO:0003677">
    <property type="term" value="F:DNA binding"/>
    <property type="evidence" value="ECO:0007669"/>
    <property type="project" value="InterPro"/>
</dbReference>
<dbReference type="Gene3D" id="3.30.390.60">
    <property type="entry name" value="Heat-inducible transcription repressor hrca homolog, domain 3"/>
    <property type="match status" value="1"/>
</dbReference>
<dbReference type="HAMAP" id="MF_00081">
    <property type="entry name" value="HrcA"/>
    <property type="match status" value="1"/>
</dbReference>
<dbReference type="Gene3D" id="1.10.10.10">
    <property type="entry name" value="Winged helix-like DNA-binding domain superfamily/Winged helix DNA-binding domain"/>
    <property type="match status" value="1"/>
</dbReference>
<evidence type="ECO:0000256" key="3">
    <source>
        <dbReference type="ARBA" id="ARBA00023016"/>
    </source>
</evidence>
<dbReference type="InterPro" id="IPR036388">
    <property type="entry name" value="WH-like_DNA-bd_sf"/>
</dbReference>
<dbReference type="Pfam" id="PF01628">
    <property type="entry name" value="HrcA"/>
    <property type="match status" value="1"/>
</dbReference>
<proteinExistence type="inferred from homology"/>
<organism evidence="9 11">
    <name type="scientific">Aneurinibacillus migulanus</name>
    <name type="common">Bacillus migulanus</name>
    <dbReference type="NCBI Taxonomy" id="47500"/>
    <lineage>
        <taxon>Bacteria</taxon>
        <taxon>Bacillati</taxon>
        <taxon>Bacillota</taxon>
        <taxon>Bacilli</taxon>
        <taxon>Bacillales</taxon>
        <taxon>Paenibacillaceae</taxon>
        <taxon>Aneurinibacillus group</taxon>
        <taxon>Aneurinibacillus</taxon>
    </lineage>
</organism>
<dbReference type="InterPro" id="IPR036390">
    <property type="entry name" value="WH_DNA-bd_sf"/>
</dbReference>
<dbReference type="EMBL" id="FNED01000006">
    <property type="protein sequence ID" value="SDI67952.1"/>
    <property type="molecule type" value="Genomic_DNA"/>
</dbReference>
<dbReference type="FunFam" id="1.10.10.10:FF:000049">
    <property type="entry name" value="Heat-inducible transcription repressor HrcA"/>
    <property type="match status" value="1"/>
</dbReference>
<sequence length="344" mass="38969">MLTERQQMILRAIIDNYIRSAEPVGSRTISKREDIGYSSATIRNEMADLEEMGYLEQPHTSAGRIPSNKGYRFYVDQLASMPFVQAEDASHIRRLFAERFYEFEQVMNQAASVLSGLTNYTSIILGHDIKTTRLKAVQMIPLSRQSAVFILVTDTGKVENKTISLPDGMEMEEVERVVNLLNAKLSGVAMTELRQRLHAEVAKELGRYIQQYEQLMTVLEETLTHEPDDHIVLKGTTNILMQPEFRDVDKVRDILTLFEQNEMVVRLFDSQQTGLHVRIGTENEEQAVSGCSIITATYHLDGQPVGTVGILGPTRMEYARVMAILRELSGNLTDAFERFYKSGP</sequence>
<keyword evidence="4 6" id="KW-0804">Transcription</keyword>
<reference evidence="10 12" key="2">
    <citation type="submission" date="2016-10" db="EMBL/GenBank/DDBJ databases">
        <authorList>
            <person name="de Groot N.N."/>
        </authorList>
    </citation>
    <scope>NUCLEOTIDE SEQUENCE [LARGE SCALE GENOMIC DNA]</scope>
    <source>
        <strain evidence="10 12">DSM 2895</strain>
    </source>
</reference>
<keyword evidence="2 6" id="KW-0805">Transcription regulation</keyword>
<feature type="domain" description="Winged helix-turn-helix transcription repressor HrcA DNA-binding" evidence="8">
    <location>
        <begin position="1"/>
        <end position="72"/>
    </location>
</feature>
<dbReference type="GO" id="GO:0045892">
    <property type="term" value="P:negative regulation of DNA-templated transcription"/>
    <property type="evidence" value="ECO:0007669"/>
    <property type="project" value="UniProtKB-UniRule"/>
</dbReference>
<dbReference type="InterPro" id="IPR021153">
    <property type="entry name" value="HrcA_C"/>
</dbReference>